<dbReference type="RefSeq" id="WP_215240801.1">
    <property type="nucleotide sequence ID" value="NZ_CAJRAF010000002.1"/>
</dbReference>
<protein>
    <recommendedName>
        <fullName evidence="3">DUF2135 domain-containing protein</fullName>
    </recommendedName>
</protein>
<evidence type="ECO:0000313" key="2">
    <source>
        <dbReference type="Proteomes" id="UP000680038"/>
    </source>
</evidence>
<dbReference type="SUPFAM" id="SSF49785">
    <property type="entry name" value="Galactose-binding domain-like"/>
    <property type="match status" value="1"/>
</dbReference>
<reference evidence="1" key="1">
    <citation type="submission" date="2021-04" db="EMBL/GenBank/DDBJ databases">
        <authorList>
            <person name="Rodrigo-Torres L."/>
            <person name="Arahal R. D."/>
            <person name="Lucena T."/>
        </authorList>
    </citation>
    <scope>NUCLEOTIDE SEQUENCE</scope>
    <source>
        <strain evidence="1">CECT 9275</strain>
    </source>
</reference>
<accession>A0A916N6B5</accession>
<name>A0A916N6B5_9BACT</name>
<dbReference type="Gene3D" id="2.60.120.380">
    <property type="match status" value="1"/>
</dbReference>
<evidence type="ECO:0008006" key="3">
    <source>
        <dbReference type="Google" id="ProtNLM"/>
    </source>
</evidence>
<dbReference type="AlphaFoldDB" id="A0A916N6B5"/>
<sequence length="287" mass="31521">MFRSYYILIVSVFFLLMGSCTRTTEIEVDPIVVDPSDPNSFSRYIILPDGTVRIVGAPPASNQTGTRPSITAGANTVIISSNGSTVAIPFGFNIPSGSTVEGFYVQVEGSDSYFVVQPDPNNPGQFTLPIGIPAASLSGRFCVNVWVYDDLNRVSTPVTQCVDIQKLGTGSLQVNLAWDTDNTDIDLHVIEPGGEEIYFGDKRSNVTGGQLDRDDTDGYGPENIFWENAPDGEYKVFVHYYGGTPRTRYFITINTASGSRSYNGILEREDDQKDVVTIRKRGDQYSF</sequence>
<dbReference type="EMBL" id="CAJRAF010000002">
    <property type="protein sequence ID" value="CAG5009130.1"/>
    <property type="molecule type" value="Genomic_DNA"/>
</dbReference>
<dbReference type="PROSITE" id="PS51257">
    <property type="entry name" value="PROKAR_LIPOPROTEIN"/>
    <property type="match status" value="1"/>
</dbReference>
<gene>
    <name evidence="1" type="ORF">DYBT9275_04429</name>
</gene>
<dbReference type="Proteomes" id="UP000680038">
    <property type="component" value="Unassembled WGS sequence"/>
</dbReference>
<evidence type="ECO:0000313" key="1">
    <source>
        <dbReference type="EMBL" id="CAG5009130.1"/>
    </source>
</evidence>
<keyword evidence="2" id="KW-1185">Reference proteome</keyword>
<organism evidence="1 2">
    <name type="scientific">Dyadobacter helix</name>
    <dbReference type="NCBI Taxonomy" id="2822344"/>
    <lineage>
        <taxon>Bacteria</taxon>
        <taxon>Pseudomonadati</taxon>
        <taxon>Bacteroidota</taxon>
        <taxon>Cytophagia</taxon>
        <taxon>Cytophagales</taxon>
        <taxon>Spirosomataceae</taxon>
        <taxon>Dyadobacter</taxon>
    </lineage>
</organism>
<comment type="caution">
    <text evidence="1">The sequence shown here is derived from an EMBL/GenBank/DDBJ whole genome shotgun (WGS) entry which is preliminary data.</text>
</comment>
<dbReference type="InterPro" id="IPR008979">
    <property type="entry name" value="Galactose-bd-like_sf"/>
</dbReference>
<proteinExistence type="predicted"/>